<dbReference type="GeneID" id="26639121"/>
<protein>
    <submittedName>
        <fullName evidence="1">Uncharacterized protein</fullName>
    </submittedName>
</protein>
<evidence type="ECO:0000313" key="2">
    <source>
        <dbReference type="Proteomes" id="UP000202958"/>
    </source>
</evidence>
<reference evidence="1 2" key="1">
    <citation type="submission" date="2015-04" db="EMBL/GenBank/DDBJ databases">
        <authorList>
            <person name="Hodson T.S."/>
            <person name="Hyde J.R."/>
            <person name="Schouten J.T."/>
            <person name="Crockett J.T."/>
            <person name="Smith T.A."/>
            <person name="Merrill B.D."/>
            <person name="Crook M.B."/>
            <person name="Griffitts J.S."/>
            <person name="Burnett S.H."/>
            <person name="Grose J.H."/>
            <person name="Breakwell D.P."/>
        </authorList>
    </citation>
    <scope>NUCLEOTIDE SEQUENCE [LARGE SCALE GENOMIC DNA]</scope>
</reference>
<dbReference type="KEGG" id="vg:26639121"/>
<keyword evidence="2" id="KW-1185">Reference proteome</keyword>
<evidence type="ECO:0000313" key="1">
    <source>
        <dbReference type="EMBL" id="AKF13649.1"/>
    </source>
</evidence>
<proteinExistence type="predicted"/>
<name>A0A0F6WD46_9CAUD</name>
<gene>
    <name evidence="1" type="ORF">PHIN3_386</name>
</gene>
<dbReference type="EMBL" id="KR052482">
    <property type="protein sequence ID" value="AKF13649.1"/>
    <property type="molecule type" value="Genomic_DNA"/>
</dbReference>
<sequence length="51" mass="6276">MKRPFEVSELIRTLDPKVPYKEFERARDVYALEEVVRYIQTLETYVKLERK</sequence>
<organism evidence="1 2">
    <name type="scientific">Sinorhizobium phage phiN3</name>
    <dbReference type="NCBI Taxonomy" id="1647405"/>
    <lineage>
        <taxon>Viruses</taxon>
        <taxon>Duplodnaviria</taxon>
        <taxon>Heunggongvirae</taxon>
        <taxon>Uroviricota</taxon>
        <taxon>Caudoviricetes</taxon>
        <taxon>Emdodecavirus</taxon>
        <taxon>Emdodecavirus N3</taxon>
    </lineage>
</organism>
<accession>A0A0F6WD46</accession>
<dbReference type="RefSeq" id="YP_009212626.1">
    <property type="nucleotide sequence ID" value="NC_028945.1"/>
</dbReference>
<dbReference type="Proteomes" id="UP000202958">
    <property type="component" value="Segment"/>
</dbReference>